<protein>
    <submittedName>
        <fullName evidence="2">Uncharacterized protein</fullName>
    </submittedName>
</protein>
<feature type="transmembrane region" description="Helical" evidence="1">
    <location>
        <begin position="21"/>
        <end position="41"/>
    </location>
</feature>
<keyword evidence="1" id="KW-0812">Transmembrane</keyword>
<evidence type="ECO:0000256" key="1">
    <source>
        <dbReference type="SAM" id="Phobius"/>
    </source>
</evidence>
<evidence type="ECO:0000313" key="2">
    <source>
        <dbReference type="EMBL" id="QNO13860.1"/>
    </source>
</evidence>
<organism evidence="2 3">
    <name type="scientific">Alkalicella caledoniensis</name>
    <dbReference type="NCBI Taxonomy" id="2731377"/>
    <lineage>
        <taxon>Bacteria</taxon>
        <taxon>Bacillati</taxon>
        <taxon>Bacillota</taxon>
        <taxon>Clostridia</taxon>
        <taxon>Eubacteriales</taxon>
        <taxon>Proteinivoracaceae</taxon>
        <taxon>Alkalicella</taxon>
    </lineage>
</organism>
<dbReference type="EMBL" id="CP058559">
    <property type="protein sequence ID" value="QNO13860.1"/>
    <property type="molecule type" value="Genomic_DNA"/>
</dbReference>
<keyword evidence="1" id="KW-1133">Transmembrane helix</keyword>
<name>A0A7G9W598_ALKCA</name>
<dbReference type="Proteomes" id="UP000516160">
    <property type="component" value="Chromosome"/>
</dbReference>
<dbReference type="AlphaFoldDB" id="A0A7G9W598"/>
<evidence type="ECO:0000313" key="3">
    <source>
        <dbReference type="Proteomes" id="UP000516160"/>
    </source>
</evidence>
<reference evidence="2 3" key="1">
    <citation type="submission" date="2020-07" db="EMBL/GenBank/DDBJ databases">
        <title>Alkalicella. sp. LB2 genome.</title>
        <authorList>
            <person name="Postec A."/>
            <person name="Quemeneur M."/>
        </authorList>
    </citation>
    <scope>NUCLEOTIDE SEQUENCE [LARGE SCALE GENOMIC DNA]</scope>
    <source>
        <strain evidence="2 3">LB2</strain>
    </source>
</reference>
<sequence length="85" mass="9877">MESKIKNPLRRLFLENKELRIFVILTPIFMVLEIFLTIYMADLFKNGIDIGLQGGEGYGKIALGLDQSLYYLQLPFILRILLWAI</sequence>
<accession>A0A7G9W598</accession>
<keyword evidence="1" id="KW-0472">Membrane</keyword>
<feature type="transmembrane region" description="Helical" evidence="1">
    <location>
        <begin position="61"/>
        <end position="82"/>
    </location>
</feature>
<gene>
    <name evidence="2" type="ORF">HYG86_03300</name>
</gene>
<proteinExistence type="predicted"/>
<dbReference type="RefSeq" id="WP_213167523.1">
    <property type="nucleotide sequence ID" value="NZ_CP058559.1"/>
</dbReference>
<dbReference type="KEGG" id="acae:HYG86_03300"/>
<keyword evidence="3" id="KW-1185">Reference proteome</keyword>